<evidence type="ECO:0000256" key="2">
    <source>
        <dbReference type="ARBA" id="ARBA00022679"/>
    </source>
</evidence>
<dbReference type="CDD" id="cd02440">
    <property type="entry name" value="AdoMet_MTases"/>
    <property type="match status" value="1"/>
</dbReference>
<dbReference type="GO" id="GO:0032259">
    <property type="term" value="P:methylation"/>
    <property type="evidence" value="ECO:0007669"/>
    <property type="project" value="UniProtKB-KW"/>
</dbReference>
<dbReference type="GO" id="GO:0102130">
    <property type="term" value="F:malonyl-CoA methyltransferase activity"/>
    <property type="evidence" value="ECO:0007669"/>
    <property type="project" value="UniProtKB-EC"/>
</dbReference>
<dbReference type="GO" id="GO:0010340">
    <property type="term" value="F:carboxyl-O-methyltransferase activity"/>
    <property type="evidence" value="ECO:0007669"/>
    <property type="project" value="UniProtKB-UniRule"/>
</dbReference>
<comment type="pathway">
    <text evidence="5">Cofactor biosynthesis; biotin biosynthesis.</text>
</comment>
<dbReference type="Proteomes" id="UP000366051">
    <property type="component" value="Chromosome"/>
</dbReference>
<dbReference type="AlphaFoldDB" id="A0A5Q2MYM1"/>
<dbReference type="SUPFAM" id="SSF53335">
    <property type="entry name" value="S-adenosyl-L-methionine-dependent methyltransferases"/>
    <property type="match status" value="1"/>
</dbReference>
<dbReference type="InterPro" id="IPR011814">
    <property type="entry name" value="BioC"/>
</dbReference>
<keyword evidence="1 5" id="KW-0489">Methyltransferase</keyword>
<evidence type="ECO:0000313" key="7">
    <source>
        <dbReference type="EMBL" id="QGG46246.1"/>
    </source>
</evidence>
<dbReference type="EC" id="2.1.1.197" evidence="5"/>
<dbReference type="InterPro" id="IPR025714">
    <property type="entry name" value="Methyltranfer_dom"/>
</dbReference>
<organism evidence="7 8">
    <name type="scientific">Heliorestis convoluta</name>
    <dbReference type="NCBI Taxonomy" id="356322"/>
    <lineage>
        <taxon>Bacteria</taxon>
        <taxon>Bacillati</taxon>
        <taxon>Bacillota</taxon>
        <taxon>Clostridia</taxon>
        <taxon>Eubacteriales</taxon>
        <taxon>Heliobacteriaceae</taxon>
        <taxon>Heliorestis</taxon>
    </lineage>
</organism>
<comment type="function">
    <text evidence="5">Converts the free carboxyl group of a malonyl-thioester to its methyl ester by transfer of a methyl group from S-adenosyl-L-methionine (SAM). It allows to synthesize pimeloyl-ACP via the fatty acid synthetic pathway.</text>
</comment>
<evidence type="ECO:0000313" key="8">
    <source>
        <dbReference type="Proteomes" id="UP000366051"/>
    </source>
</evidence>
<keyword evidence="8" id="KW-1185">Reference proteome</keyword>
<keyword evidence="2 5" id="KW-0808">Transferase</keyword>
<gene>
    <name evidence="5 7" type="primary">bioC</name>
    <name evidence="7" type="ORF">FTV88_0067</name>
</gene>
<evidence type="ECO:0000256" key="5">
    <source>
        <dbReference type="HAMAP-Rule" id="MF_00835"/>
    </source>
</evidence>
<dbReference type="KEGG" id="hcv:FTV88_0067"/>
<proteinExistence type="inferred from homology"/>
<dbReference type="HAMAP" id="MF_00835">
    <property type="entry name" value="BioC"/>
    <property type="match status" value="1"/>
</dbReference>
<evidence type="ECO:0000256" key="3">
    <source>
        <dbReference type="ARBA" id="ARBA00022691"/>
    </source>
</evidence>
<keyword evidence="4 5" id="KW-0093">Biotin biosynthesis</keyword>
<reference evidence="8" key="1">
    <citation type="submission" date="2019-11" db="EMBL/GenBank/DDBJ databases">
        <title>Genome sequence of Heliorestis convoluta strain HH, an alkaliphilic and minimalistic phototrophic bacterium from a soda lake in Egypt.</title>
        <authorList>
            <person name="Dewey E.D."/>
            <person name="Stokes L.M."/>
            <person name="Burchell B.M."/>
            <person name="Shaffer K.N."/>
            <person name="Huntington A.M."/>
            <person name="Baker J.M."/>
            <person name="Nadendla S."/>
            <person name="Giglio M.G."/>
            <person name="Touchman J.W."/>
            <person name="Blankenship R.E."/>
            <person name="Madigan M.T."/>
            <person name="Sattley W.M."/>
        </authorList>
    </citation>
    <scope>NUCLEOTIDE SEQUENCE [LARGE SCALE GENOMIC DNA]</scope>
    <source>
        <strain evidence="8">HH</strain>
    </source>
</reference>
<comment type="catalytic activity">
    <reaction evidence="5">
        <text>malonyl-[ACP] + S-adenosyl-L-methionine = malonyl-[ACP] methyl ester + S-adenosyl-L-homocysteine</text>
        <dbReference type="Rhea" id="RHEA:17105"/>
        <dbReference type="Rhea" id="RHEA-COMP:9623"/>
        <dbReference type="Rhea" id="RHEA-COMP:9954"/>
        <dbReference type="ChEBI" id="CHEBI:57856"/>
        <dbReference type="ChEBI" id="CHEBI:59789"/>
        <dbReference type="ChEBI" id="CHEBI:78449"/>
        <dbReference type="ChEBI" id="CHEBI:78845"/>
        <dbReference type="EC" id="2.1.1.197"/>
    </reaction>
</comment>
<dbReference type="PANTHER" id="PTHR43861">
    <property type="entry name" value="TRANS-ACONITATE 2-METHYLTRANSFERASE-RELATED"/>
    <property type="match status" value="1"/>
</dbReference>
<sequence length="286" mass="32778">MIDKKVLRINFSRNAANYDNYANVQKKMAQDLLNFFLVKGDKGQEEDGPIISNKNIDILEVGCGTGYLTKRLCTLYPEAQITAVDIAPGMIDYAQKKLNHQNLDFLCGDIEEIGIPKKFDLIISNATFQWFNQPGETLAKLDSLLKHQGLLIFSTFGNKTFQELHHSYAKAKEILQLSTDASPGQNFFHREELLQLLHEKVTSKTPSPYHITTMEKEEIEYFASVRDFLKSIKKVGASNSNCNRLAHPTLLKEMIRIYEQTYHSSNKTQATYHCLYFKIEKREDLS</sequence>
<dbReference type="GO" id="GO:0009102">
    <property type="term" value="P:biotin biosynthetic process"/>
    <property type="evidence" value="ECO:0007669"/>
    <property type="project" value="UniProtKB-UniRule"/>
</dbReference>
<protein>
    <recommendedName>
        <fullName evidence="5">Malonyl-[acyl-carrier protein] O-methyltransferase</fullName>
        <shortName evidence="5">Malonyl-ACP O-methyltransferase</shortName>
        <ecNumber evidence="5">2.1.1.197</ecNumber>
    </recommendedName>
    <alternativeName>
        <fullName evidence="5">Biotin synthesis protein BioC</fullName>
    </alternativeName>
</protein>
<dbReference type="UniPathway" id="UPA00078"/>
<accession>A0A5Q2MYM1</accession>
<dbReference type="RefSeq" id="WP_153723855.1">
    <property type="nucleotide sequence ID" value="NZ_CP045875.1"/>
</dbReference>
<dbReference type="NCBIfam" id="TIGR02072">
    <property type="entry name" value="BioC"/>
    <property type="match status" value="1"/>
</dbReference>
<evidence type="ECO:0000259" key="6">
    <source>
        <dbReference type="Pfam" id="PF13847"/>
    </source>
</evidence>
<dbReference type="InterPro" id="IPR029063">
    <property type="entry name" value="SAM-dependent_MTases_sf"/>
</dbReference>
<dbReference type="OrthoDB" id="9774345at2"/>
<comment type="similarity">
    <text evidence="5">Belongs to the methyltransferase superfamily.</text>
</comment>
<evidence type="ECO:0000256" key="1">
    <source>
        <dbReference type="ARBA" id="ARBA00022603"/>
    </source>
</evidence>
<dbReference type="Gene3D" id="3.40.50.150">
    <property type="entry name" value="Vaccinia Virus protein VP39"/>
    <property type="match status" value="1"/>
</dbReference>
<keyword evidence="3 5" id="KW-0949">S-adenosyl-L-methionine</keyword>
<dbReference type="EMBL" id="CP045875">
    <property type="protein sequence ID" value="QGG46246.1"/>
    <property type="molecule type" value="Genomic_DNA"/>
</dbReference>
<evidence type="ECO:0000256" key="4">
    <source>
        <dbReference type="ARBA" id="ARBA00022756"/>
    </source>
</evidence>
<dbReference type="Pfam" id="PF13847">
    <property type="entry name" value="Methyltransf_31"/>
    <property type="match status" value="1"/>
</dbReference>
<feature type="domain" description="Methyltransferase" evidence="6">
    <location>
        <begin position="53"/>
        <end position="172"/>
    </location>
</feature>
<name>A0A5Q2MYM1_9FIRM</name>